<evidence type="ECO:0000313" key="3">
    <source>
        <dbReference type="EMBL" id="GFJ78365.1"/>
    </source>
</evidence>
<feature type="transmembrane region" description="Helical" evidence="2">
    <location>
        <begin position="169"/>
        <end position="190"/>
    </location>
</feature>
<feature type="compositionally biased region" description="Low complexity" evidence="1">
    <location>
        <begin position="260"/>
        <end position="271"/>
    </location>
</feature>
<proteinExistence type="predicted"/>
<reference evidence="3 4" key="1">
    <citation type="submission" date="2020-03" db="EMBL/GenBank/DDBJ databases">
        <title>Whole genome shotgun sequence of Phytohabitans houttuyneae NBRC 108639.</title>
        <authorList>
            <person name="Komaki H."/>
            <person name="Tamura T."/>
        </authorList>
    </citation>
    <scope>NUCLEOTIDE SEQUENCE [LARGE SCALE GENOMIC DNA]</scope>
    <source>
        <strain evidence="3 4">NBRC 108639</strain>
    </source>
</reference>
<keyword evidence="4" id="KW-1185">Reference proteome</keyword>
<keyword evidence="2" id="KW-0472">Membrane</keyword>
<reference evidence="3 4" key="2">
    <citation type="submission" date="2020-03" db="EMBL/GenBank/DDBJ databases">
        <authorList>
            <person name="Ichikawa N."/>
            <person name="Kimura A."/>
            <person name="Kitahashi Y."/>
            <person name="Uohara A."/>
        </authorList>
    </citation>
    <scope>NUCLEOTIDE SEQUENCE [LARGE SCALE GENOMIC DNA]</scope>
    <source>
        <strain evidence="3 4">NBRC 108639</strain>
    </source>
</reference>
<feature type="compositionally biased region" description="Low complexity" evidence="1">
    <location>
        <begin position="279"/>
        <end position="293"/>
    </location>
</feature>
<sequence length="332" mass="34778">MLFRRWYVFAPLLVVSLLAVFLMTKNIKPDYSAVGHLQMIPPPNSTTGEGAVKKPTNPWLDLGFAALGSAVILQAQDEPVLEQLVKDGYTDSFTIAVEYGTTYFTIEAVGSTPAQATSTVQRLMKLLDEFVVAQQQQFGATRATSITTLPLDNGDKVEAITSKKKRVTIVGLGIAVMISVGLSIGLDALLRRRAKKGAKTRKPDDAGSGSGSGTGLAGSGGDSTMVISMGNGVASEPAVPRSGLGARMRQANGMGRTHQSASARSAPAEPAGKGPKVFNSTNGANGSNGSKPNGSGGELIRPDQPTHEVDSTIVLPLSQVSWRTGQEKNKGR</sequence>
<evidence type="ECO:0008006" key="5">
    <source>
        <dbReference type="Google" id="ProtNLM"/>
    </source>
</evidence>
<keyword evidence="2" id="KW-1133">Transmembrane helix</keyword>
<accession>A0A6V8KC91</accession>
<comment type="caution">
    <text evidence="3">The sequence shown here is derived from an EMBL/GenBank/DDBJ whole genome shotgun (WGS) entry which is preliminary data.</text>
</comment>
<evidence type="ECO:0000313" key="4">
    <source>
        <dbReference type="Proteomes" id="UP000482800"/>
    </source>
</evidence>
<feature type="transmembrane region" description="Helical" evidence="2">
    <location>
        <begin position="6"/>
        <end position="24"/>
    </location>
</feature>
<dbReference type="EMBL" id="BLPF01000001">
    <property type="protein sequence ID" value="GFJ78365.1"/>
    <property type="molecule type" value="Genomic_DNA"/>
</dbReference>
<gene>
    <name evidence="3" type="ORF">Phou_025450</name>
</gene>
<feature type="compositionally biased region" description="Gly residues" evidence="1">
    <location>
        <begin position="208"/>
        <end position="221"/>
    </location>
</feature>
<dbReference type="Proteomes" id="UP000482800">
    <property type="component" value="Unassembled WGS sequence"/>
</dbReference>
<feature type="region of interest" description="Disordered" evidence="1">
    <location>
        <begin position="196"/>
        <end position="332"/>
    </location>
</feature>
<evidence type="ECO:0000256" key="1">
    <source>
        <dbReference type="SAM" id="MobiDB-lite"/>
    </source>
</evidence>
<name>A0A6V8KC91_9ACTN</name>
<feature type="compositionally biased region" description="Basic and acidic residues" evidence="1">
    <location>
        <begin position="300"/>
        <end position="310"/>
    </location>
</feature>
<organism evidence="3 4">
    <name type="scientific">Phytohabitans houttuyneae</name>
    <dbReference type="NCBI Taxonomy" id="1076126"/>
    <lineage>
        <taxon>Bacteria</taxon>
        <taxon>Bacillati</taxon>
        <taxon>Actinomycetota</taxon>
        <taxon>Actinomycetes</taxon>
        <taxon>Micromonosporales</taxon>
        <taxon>Micromonosporaceae</taxon>
    </lineage>
</organism>
<evidence type="ECO:0000256" key="2">
    <source>
        <dbReference type="SAM" id="Phobius"/>
    </source>
</evidence>
<dbReference type="AlphaFoldDB" id="A0A6V8KC91"/>
<keyword evidence="2" id="KW-0812">Transmembrane</keyword>
<protein>
    <recommendedName>
        <fullName evidence="5">Polysaccharide chain length determinant N-terminal domain-containing protein</fullName>
    </recommendedName>
</protein>